<name>A0A329WVA8_9GAMM</name>
<sequence length="62" mass="6947">MGITLRYTDFEFGDLLLILLIIDTAIKSKNMTNAQVIVSIVSVNVLNTIKLINGEKVEKIIR</sequence>
<comment type="caution">
    <text evidence="1">The sequence shown here is derived from an EMBL/GenBank/DDBJ whole genome shotgun (WGS) entry which is preliminary data.</text>
</comment>
<proteinExistence type="predicted"/>
<dbReference type="Proteomes" id="UP000250919">
    <property type="component" value="Unassembled WGS sequence"/>
</dbReference>
<dbReference type="AlphaFoldDB" id="A0A329WVA8"/>
<evidence type="ECO:0000313" key="2">
    <source>
        <dbReference type="Proteomes" id="UP000250919"/>
    </source>
</evidence>
<gene>
    <name evidence="1" type="ORF">CKY02_18880</name>
</gene>
<dbReference type="EMBL" id="NSCM01000046">
    <property type="protein sequence ID" value="RAX08504.1"/>
    <property type="molecule type" value="Genomic_DNA"/>
</dbReference>
<organism evidence="1 2">
    <name type="scientific">Photorhabdus bodei</name>
    <dbReference type="NCBI Taxonomy" id="2029681"/>
    <lineage>
        <taxon>Bacteria</taxon>
        <taxon>Pseudomonadati</taxon>
        <taxon>Pseudomonadota</taxon>
        <taxon>Gammaproteobacteria</taxon>
        <taxon>Enterobacterales</taxon>
        <taxon>Morganellaceae</taxon>
        <taxon>Photorhabdus</taxon>
    </lineage>
</organism>
<protein>
    <submittedName>
        <fullName evidence="1">Uncharacterized protein</fullName>
    </submittedName>
</protein>
<accession>A0A329WVA8</accession>
<evidence type="ECO:0000313" key="1">
    <source>
        <dbReference type="EMBL" id="RAX08504.1"/>
    </source>
</evidence>
<reference evidence="1 2" key="1">
    <citation type="journal article" date="2018" name="Int. J. Syst. Evol. Microbiol.">
        <title>Whole-genome-based revisit of Photorhabdus phylogeny: proposal for the elevation of most Photorhabdus subspecies to the species level and description of one novel species Photorhabdus bodei sp. nov., and one novel subspecies Photorhabdus laumondii subsp. clarkei subsp. nov.</title>
        <authorList>
            <person name="Machado R.A.R."/>
            <person name="Wuthrich D."/>
            <person name="Kuhnert P."/>
            <person name="Arce C.C.M."/>
            <person name="Thonen L."/>
            <person name="Ruiz C."/>
            <person name="Zhang X."/>
            <person name="Robert C.A.M."/>
            <person name="Karimi J."/>
            <person name="Kamali S."/>
            <person name="Ma J."/>
            <person name="Bruggmann R."/>
            <person name="Erb M."/>
        </authorList>
    </citation>
    <scope>NUCLEOTIDE SEQUENCE [LARGE SCALE GENOMIC DNA]</scope>
    <source>
        <strain evidence="1 2">LJ24-63</strain>
    </source>
</reference>